<keyword evidence="10" id="KW-0812">Transmembrane</keyword>
<evidence type="ECO:0000313" key="13">
    <source>
        <dbReference type="Proteomes" id="UP000199111"/>
    </source>
</evidence>
<protein>
    <recommendedName>
        <fullName evidence="2">histidine kinase</fullName>
        <ecNumber evidence="2">2.7.13.3</ecNumber>
    </recommendedName>
</protein>
<evidence type="ECO:0000256" key="1">
    <source>
        <dbReference type="ARBA" id="ARBA00000085"/>
    </source>
</evidence>
<dbReference type="InterPro" id="IPR011712">
    <property type="entry name" value="Sig_transdc_His_kin_sub3_dim/P"/>
</dbReference>
<dbReference type="Gene3D" id="1.20.5.1930">
    <property type="match status" value="1"/>
</dbReference>
<dbReference type="InterPro" id="IPR050482">
    <property type="entry name" value="Sensor_HK_TwoCompSys"/>
</dbReference>
<dbReference type="InterPro" id="IPR036890">
    <property type="entry name" value="HATPase_C_sf"/>
</dbReference>
<sequence>MKGKSRGEALRYLCATVPALFVSGISILSAVNREVTPDLARIALDLALFGAGLGLMRWRHRFPWQVALATALLTLYSTTAAGPAYVTYVAMCTHCRWRQIVPVALATWLCPAAQILWSDADKLRGVSVTSVTMVTGSVIVGGLTVFGLYLRTWRDLAASRRQAALEAQAHRVEQAKLAERVNIAHEMHDVLAHRISLLAMLAGGLSHRTDLTAEQTRETAQAIQENAHQSLNELRAVLGTLRRDGGVEDPQPSLADLDALFDEVRVAGQQVEVADTVEGRELLPAQTGRHAYRIVQEALTNARKHAPGTRVRAELGGRPGQGLRIRMSNPAPYAGSSSPGPSPGLGGRLGLVGLAERAQMAGGTLSHAVQDGHFVLDVRLPWEA</sequence>
<dbReference type="RefSeq" id="WP_093892052.1">
    <property type="nucleotide sequence ID" value="NZ_FOQY01000054.1"/>
</dbReference>
<keyword evidence="8" id="KW-0902">Two-component regulatory system</keyword>
<dbReference type="EMBL" id="FOQY01000054">
    <property type="protein sequence ID" value="SFL10677.1"/>
    <property type="molecule type" value="Genomic_DNA"/>
</dbReference>
<evidence type="ECO:0000256" key="10">
    <source>
        <dbReference type="SAM" id="Phobius"/>
    </source>
</evidence>
<evidence type="ECO:0000256" key="7">
    <source>
        <dbReference type="ARBA" id="ARBA00022840"/>
    </source>
</evidence>
<keyword evidence="10" id="KW-0472">Membrane</keyword>
<evidence type="ECO:0000256" key="8">
    <source>
        <dbReference type="ARBA" id="ARBA00023012"/>
    </source>
</evidence>
<dbReference type="Pfam" id="PF07730">
    <property type="entry name" value="HisKA_3"/>
    <property type="match status" value="1"/>
</dbReference>
<feature type="transmembrane region" description="Helical" evidence="10">
    <location>
        <begin position="62"/>
        <end position="88"/>
    </location>
</feature>
<evidence type="ECO:0000259" key="11">
    <source>
        <dbReference type="Pfam" id="PF07730"/>
    </source>
</evidence>
<dbReference type="GO" id="GO:0005524">
    <property type="term" value="F:ATP binding"/>
    <property type="evidence" value="ECO:0007669"/>
    <property type="project" value="UniProtKB-KW"/>
</dbReference>
<evidence type="ECO:0000256" key="4">
    <source>
        <dbReference type="ARBA" id="ARBA00022679"/>
    </source>
</evidence>
<keyword evidence="6 12" id="KW-0418">Kinase</keyword>
<name>A0A1I4F1I5_9ACTN</name>
<reference evidence="13" key="1">
    <citation type="submission" date="2016-10" db="EMBL/GenBank/DDBJ databases">
        <authorList>
            <person name="Varghese N."/>
            <person name="Submissions S."/>
        </authorList>
    </citation>
    <scope>NUCLEOTIDE SEQUENCE [LARGE SCALE GENOMIC DNA]</scope>
    <source>
        <strain evidence="13">CGMCC 4.2126</strain>
    </source>
</reference>
<feature type="transmembrane region" description="Helical" evidence="10">
    <location>
        <begin position="100"/>
        <end position="117"/>
    </location>
</feature>
<dbReference type="PANTHER" id="PTHR24421:SF10">
    <property type="entry name" value="NITRATE_NITRITE SENSOR PROTEIN NARQ"/>
    <property type="match status" value="1"/>
</dbReference>
<feature type="transmembrane region" description="Helical" evidence="10">
    <location>
        <begin position="12"/>
        <end position="31"/>
    </location>
</feature>
<evidence type="ECO:0000256" key="5">
    <source>
        <dbReference type="ARBA" id="ARBA00022741"/>
    </source>
</evidence>
<proteinExistence type="predicted"/>
<dbReference type="Proteomes" id="UP000199111">
    <property type="component" value="Unassembled WGS sequence"/>
</dbReference>
<organism evidence="12 13">
    <name type="scientific">Streptosporangium canum</name>
    <dbReference type="NCBI Taxonomy" id="324952"/>
    <lineage>
        <taxon>Bacteria</taxon>
        <taxon>Bacillati</taxon>
        <taxon>Actinomycetota</taxon>
        <taxon>Actinomycetes</taxon>
        <taxon>Streptosporangiales</taxon>
        <taxon>Streptosporangiaceae</taxon>
        <taxon>Streptosporangium</taxon>
    </lineage>
</organism>
<evidence type="ECO:0000256" key="9">
    <source>
        <dbReference type="SAM" id="MobiDB-lite"/>
    </source>
</evidence>
<keyword evidence="7" id="KW-0067">ATP-binding</keyword>
<accession>A0A1I4F1I5</accession>
<evidence type="ECO:0000256" key="3">
    <source>
        <dbReference type="ARBA" id="ARBA00022553"/>
    </source>
</evidence>
<keyword evidence="5" id="KW-0547">Nucleotide-binding</keyword>
<gene>
    <name evidence="12" type="ORF">SAMN05216275_15438</name>
</gene>
<dbReference type="GO" id="GO:0046983">
    <property type="term" value="F:protein dimerization activity"/>
    <property type="evidence" value="ECO:0007669"/>
    <property type="project" value="InterPro"/>
</dbReference>
<dbReference type="GO" id="GO:0000155">
    <property type="term" value="F:phosphorelay sensor kinase activity"/>
    <property type="evidence" value="ECO:0007669"/>
    <property type="project" value="InterPro"/>
</dbReference>
<keyword evidence="4" id="KW-0808">Transferase</keyword>
<keyword evidence="13" id="KW-1185">Reference proteome</keyword>
<dbReference type="EC" id="2.7.13.3" evidence="2"/>
<dbReference type="GO" id="GO:0016020">
    <property type="term" value="C:membrane"/>
    <property type="evidence" value="ECO:0007669"/>
    <property type="project" value="InterPro"/>
</dbReference>
<keyword evidence="3" id="KW-0597">Phosphoprotein</keyword>
<comment type="catalytic activity">
    <reaction evidence="1">
        <text>ATP + protein L-histidine = ADP + protein N-phospho-L-histidine.</text>
        <dbReference type="EC" id="2.7.13.3"/>
    </reaction>
</comment>
<dbReference type="AlphaFoldDB" id="A0A1I4F1I5"/>
<dbReference type="Gene3D" id="3.30.565.10">
    <property type="entry name" value="Histidine kinase-like ATPase, C-terminal domain"/>
    <property type="match status" value="1"/>
</dbReference>
<feature type="region of interest" description="Disordered" evidence="9">
    <location>
        <begin position="310"/>
        <end position="347"/>
    </location>
</feature>
<feature type="transmembrane region" description="Helical" evidence="10">
    <location>
        <begin position="129"/>
        <end position="150"/>
    </location>
</feature>
<evidence type="ECO:0000313" key="12">
    <source>
        <dbReference type="EMBL" id="SFL10677.1"/>
    </source>
</evidence>
<dbReference type="PANTHER" id="PTHR24421">
    <property type="entry name" value="NITRATE/NITRITE SENSOR PROTEIN NARX-RELATED"/>
    <property type="match status" value="1"/>
</dbReference>
<evidence type="ECO:0000256" key="2">
    <source>
        <dbReference type="ARBA" id="ARBA00012438"/>
    </source>
</evidence>
<feature type="domain" description="Signal transduction histidine kinase subgroup 3 dimerisation and phosphoacceptor" evidence="11">
    <location>
        <begin position="179"/>
        <end position="244"/>
    </location>
</feature>
<dbReference type="GeneID" id="96303550"/>
<evidence type="ECO:0000256" key="6">
    <source>
        <dbReference type="ARBA" id="ARBA00022777"/>
    </source>
</evidence>
<keyword evidence="10" id="KW-1133">Transmembrane helix</keyword>